<dbReference type="RefSeq" id="XP_009060729.1">
    <property type="nucleotide sequence ID" value="XM_009062481.1"/>
</dbReference>
<evidence type="ECO:0000313" key="5">
    <source>
        <dbReference type="EMBL" id="ESO88681.1"/>
    </source>
</evidence>
<dbReference type="PROSITE" id="PS00498">
    <property type="entry name" value="TYROSINASE_2"/>
    <property type="match status" value="1"/>
</dbReference>
<dbReference type="GO" id="GO:0046872">
    <property type="term" value="F:metal ion binding"/>
    <property type="evidence" value="ECO:0007669"/>
    <property type="project" value="UniProtKB-KW"/>
</dbReference>
<dbReference type="EMBL" id="KB202656">
    <property type="protein sequence ID" value="ESO88681.1"/>
    <property type="molecule type" value="Genomic_DNA"/>
</dbReference>
<dbReference type="GeneID" id="20249551"/>
<organism evidence="5 6">
    <name type="scientific">Lottia gigantea</name>
    <name type="common">Giant owl limpet</name>
    <dbReference type="NCBI Taxonomy" id="225164"/>
    <lineage>
        <taxon>Eukaryota</taxon>
        <taxon>Metazoa</taxon>
        <taxon>Spiralia</taxon>
        <taxon>Lophotrochozoa</taxon>
        <taxon>Mollusca</taxon>
        <taxon>Gastropoda</taxon>
        <taxon>Patellogastropoda</taxon>
        <taxon>Lottioidea</taxon>
        <taxon>Lottiidae</taxon>
        <taxon>Lottia</taxon>
    </lineage>
</organism>
<evidence type="ECO:0000256" key="2">
    <source>
        <dbReference type="ARBA" id="ARBA00023008"/>
    </source>
</evidence>
<evidence type="ECO:0000259" key="4">
    <source>
        <dbReference type="PROSITE" id="PS00498"/>
    </source>
</evidence>
<keyword evidence="2" id="KW-0186">Copper</keyword>
<dbReference type="InterPro" id="IPR008922">
    <property type="entry name" value="Di-copper_centre_dom_sf"/>
</dbReference>
<dbReference type="SUPFAM" id="SSF48056">
    <property type="entry name" value="Di-copper centre-containing domain"/>
    <property type="match status" value="1"/>
</dbReference>
<dbReference type="Pfam" id="PF00264">
    <property type="entry name" value="Tyrosinase"/>
    <property type="match status" value="1"/>
</dbReference>
<dbReference type="AlphaFoldDB" id="V4A5X3"/>
<dbReference type="PRINTS" id="PR00092">
    <property type="entry name" value="TYROSINASE"/>
</dbReference>
<keyword evidence="1" id="KW-0479">Metal-binding</keyword>
<accession>V4A5X3</accession>
<dbReference type="Proteomes" id="UP000030746">
    <property type="component" value="Unassembled WGS sequence"/>
</dbReference>
<dbReference type="CTD" id="20249551"/>
<dbReference type="OrthoDB" id="6132182at2759"/>
<dbReference type="InterPro" id="IPR002227">
    <property type="entry name" value="Tyrosinase_Cu-bd"/>
</dbReference>
<name>V4A5X3_LOTGI</name>
<reference evidence="5 6" key="1">
    <citation type="journal article" date="2013" name="Nature">
        <title>Insights into bilaterian evolution from three spiralian genomes.</title>
        <authorList>
            <person name="Simakov O."/>
            <person name="Marletaz F."/>
            <person name="Cho S.J."/>
            <person name="Edsinger-Gonzales E."/>
            <person name="Havlak P."/>
            <person name="Hellsten U."/>
            <person name="Kuo D.H."/>
            <person name="Larsson T."/>
            <person name="Lv J."/>
            <person name="Arendt D."/>
            <person name="Savage R."/>
            <person name="Osoegawa K."/>
            <person name="de Jong P."/>
            <person name="Grimwood J."/>
            <person name="Chapman J.A."/>
            <person name="Shapiro H."/>
            <person name="Aerts A."/>
            <person name="Otillar R.P."/>
            <person name="Terry A.Y."/>
            <person name="Boore J.L."/>
            <person name="Grigoriev I.V."/>
            <person name="Lindberg D.R."/>
            <person name="Seaver E.C."/>
            <person name="Weisblat D.A."/>
            <person name="Putnam N.H."/>
            <person name="Rokhsar D.S."/>
        </authorList>
    </citation>
    <scope>NUCLEOTIDE SEQUENCE [LARGE SCALE GENOMIC DNA]</scope>
</reference>
<dbReference type="HOGENOM" id="CLU_026096_0_0_1"/>
<gene>
    <name evidence="5" type="ORF">LOTGIDRAFT_234481</name>
</gene>
<proteinExistence type="predicted"/>
<dbReference type="Gene3D" id="1.10.1280.10">
    <property type="entry name" value="Di-copper center containing domain from catechol oxidase"/>
    <property type="match status" value="1"/>
</dbReference>
<keyword evidence="6" id="KW-1185">Reference proteome</keyword>
<feature type="region of interest" description="Disordered" evidence="3">
    <location>
        <begin position="358"/>
        <end position="386"/>
    </location>
</feature>
<dbReference type="GO" id="GO:0016491">
    <property type="term" value="F:oxidoreductase activity"/>
    <property type="evidence" value="ECO:0007669"/>
    <property type="project" value="InterPro"/>
</dbReference>
<feature type="compositionally biased region" description="Polar residues" evidence="3">
    <location>
        <begin position="368"/>
        <end position="386"/>
    </location>
</feature>
<dbReference type="PANTHER" id="PTHR11474">
    <property type="entry name" value="TYROSINASE FAMILY MEMBER"/>
    <property type="match status" value="1"/>
</dbReference>
<dbReference type="KEGG" id="lgi:LOTGIDRAFT_234481"/>
<evidence type="ECO:0000256" key="3">
    <source>
        <dbReference type="SAM" id="MobiDB-lite"/>
    </source>
</evidence>
<dbReference type="PANTHER" id="PTHR11474:SF76">
    <property type="entry name" value="SHKT DOMAIN-CONTAINING PROTEIN"/>
    <property type="match status" value="1"/>
</dbReference>
<protein>
    <recommendedName>
        <fullName evidence="4">Tyrosinase copper-binding domain-containing protein</fullName>
    </recommendedName>
</protein>
<dbReference type="STRING" id="225164.V4A5X3"/>
<dbReference type="InterPro" id="IPR050316">
    <property type="entry name" value="Tyrosinase/Hemocyanin"/>
</dbReference>
<feature type="domain" description="Tyrosinase copper-binding" evidence="4">
    <location>
        <begin position="329"/>
        <end position="340"/>
    </location>
</feature>
<sequence>MIRFHESFLELAGIQSSSAMFQATQQHAGLKQATSEYRVRYSLRELEDLPKKKNDFLKAWKLVKDLPPSNPNSFWSIASYHGMPFKDRMVEPKDLQSPTEAWSGYCQHSNVLFPTWHRFYCLRMEQALQTVLPDGDVALHYWDTTSEGSRKEGLPPILVQPTVTIDGDPSIPNPLLDFKFPREIEADPDKFYVKPEGYTTMRYPFSGIVNPEEAKAVSEAHNTKIREMNVQPTELLQENVIYFINNGRYPGKGYNSVYSQFKDCLDTDDYNNFSNTTSVDHGDSCLEQPHNDIHLSIGGFTNPENPGEYFGLIQGSNGEMGANEVAAFDPIFFSHHSNIDRVFWIWQRKWDKQHELTIRPEIPEPGHNTGTSTKGQGPTPNQTPDQELNMDTILYPFQDEYGVPRTSNDCVDIEGQLGYTYSRGSLEDAIIPSIASRLYTRVVEKLEEIEIELRQKSRVTSNQPLRAVFDLSKLVAKYPLWGNFLLLKPSDSKVIHFADRKWKRFFTFKISNLDKDAYPGSFLVRTYAKKADKLIFLGHRGVLDRWERKLCSNCQNRRFASLGFRLAVDTPVDPNHIVAHLVSKDPLTGTEVVTDLGVKYEPEAAQSKSQIQPTFQIAIRFDEVKD</sequence>
<evidence type="ECO:0000256" key="1">
    <source>
        <dbReference type="ARBA" id="ARBA00022723"/>
    </source>
</evidence>
<evidence type="ECO:0000313" key="6">
    <source>
        <dbReference type="Proteomes" id="UP000030746"/>
    </source>
</evidence>
<dbReference type="OMA" id="FWQWQLR"/>